<dbReference type="GO" id="GO:0008270">
    <property type="term" value="F:zinc ion binding"/>
    <property type="evidence" value="ECO:0007669"/>
    <property type="project" value="UniProtKB-KW"/>
</dbReference>
<dbReference type="InterPro" id="IPR021978">
    <property type="entry name" value="PML-like_CC"/>
</dbReference>
<evidence type="ECO:0000256" key="4">
    <source>
        <dbReference type="PROSITE-ProRule" id="PRU00024"/>
    </source>
</evidence>
<feature type="non-terminal residue" evidence="9">
    <location>
        <position position="1"/>
    </location>
</feature>
<reference evidence="9" key="1">
    <citation type="submission" date="2020-02" db="EMBL/GenBank/DDBJ databases">
        <title>Bird 10,000 Genomes (B10K) Project - Family phase.</title>
        <authorList>
            <person name="Zhang G."/>
        </authorList>
    </citation>
    <scope>NUCLEOTIDE SEQUENCE</scope>
    <source>
        <strain evidence="9">B10K-IZ-033-77</strain>
    </source>
</reference>
<feature type="domain" description="RING-type" evidence="7">
    <location>
        <begin position="50"/>
        <end position="86"/>
    </location>
</feature>
<dbReference type="PROSITE" id="PS50089">
    <property type="entry name" value="ZF_RING_2"/>
    <property type="match status" value="1"/>
</dbReference>
<accession>A0A852MJZ9</accession>
<dbReference type="PROSITE" id="PS50119">
    <property type="entry name" value="ZF_BBOX"/>
    <property type="match status" value="1"/>
</dbReference>
<dbReference type="Pfam" id="PF22586">
    <property type="entry name" value="ANCHR-like_BBOX"/>
    <property type="match status" value="1"/>
</dbReference>
<keyword evidence="5" id="KW-0175">Coiled coil</keyword>
<evidence type="ECO:0000313" key="10">
    <source>
        <dbReference type="Proteomes" id="UP000603297"/>
    </source>
</evidence>
<evidence type="ECO:0000259" key="8">
    <source>
        <dbReference type="PROSITE" id="PS50119"/>
    </source>
</evidence>
<feature type="compositionally biased region" description="Pro residues" evidence="6">
    <location>
        <begin position="1"/>
        <end position="10"/>
    </location>
</feature>
<dbReference type="InterPro" id="IPR001841">
    <property type="entry name" value="Znf_RING"/>
</dbReference>
<keyword evidence="2 4" id="KW-0863">Zinc-finger</keyword>
<name>A0A852MJZ9_9PASS</name>
<keyword evidence="3" id="KW-0862">Zinc</keyword>
<sequence length="381" mass="43513">AGPSAPPEPGPSAGTPAAASPPREEPGDEPREEPREEEEEEEEDFQFLLCEGCGQDSPQPRLLRCLHSLCPACLGSAKPAGQCPLCWAPAAGGVDNLLVANLRGRLKVWRQIRSCGGPSCSRCREQRALVWCSDCEEFFCGRCLEEHQWWHKKKEHKVRKVEEMRAGSARTFLEDTRTSCSLFCSSSSHPEESRICSIYCPRCQRALCCPCALLDTRHAPFRDLRAESRRRQDELRSLRRDLRRLRGAFEAALARLRSESSRWEEQRERLRERVRASVERLQRLVRSEAEELRALLDVQPERGRSSLAEELRSVEGTLRRLEAAERVVDRLGRYGGEQELMDMQPFVKGALLELQRLRPPEPAEMREPEDFAECRARLRAL</sequence>
<dbReference type="InterPro" id="IPR000315">
    <property type="entry name" value="Znf_B-box"/>
</dbReference>
<proteinExistence type="predicted"/>
<feature type="compositionally biased region" description="Basic and acidic residues" evidence="6">
    <location>
        <begin position="22"/>
        <end position="34"/>
    </location>
</feature>
<feature type="non-terminal residue" evidence="9">
    <location>
        <position position="381"/>
    </location>
</feature>
<feature type="compositionally biased region" description="Low complexity" evidence="6">
    <location>
        <begin position="11"/>
        <end position="21"/>
    </location>
</feature>
<dbReference type="GO" id="GO:0045087">
    <property type="term" value="P:innate immune response"/>
    <property type="evidence" value="ECO:0007669"/>
    <property type="project" value="TreeGrafter"/>
</dbReference>
<dbReference type="PANTHER" id="PTHR25462:SF302">
    <property type="entry name" value="PROTEIN PML"/>
    <property type="match status" value="1"/>
</dbReference>
<dbReference type="CDD" id="cd19804">
    <property type="entry name" value="Bbox1_TRIM19_C-V"/>
    <property type="match status" value="1"/>
</dbReference>
<dbReference type="PROSITE" id="PS00518">
    <property type="entry name" value="ZF_RING_1"/>
    <property type="match status" value="1"/>
</dbReference>
<dbReference type="GO" id="GO:0044790">
    <property type="term" value="P:suppression of viral release by host"/>
    <property type="evidence" value="ECO:0007669"/>
    <property type="project" value="TreeGrafter"/>
</dbReference>
<organism evidence="9 10">
    <name type="scientific">Pteruthius melanotis</name>
    <dbReference type="NCBI Taxonomy" id="357074"/>
    <lineage>
        <taxon>Eukaryota</taxon>
        <taxon>Metazoa</taxon>
        <taxon>Chordata</taxon>
        <taxon>Craniata</taxon>
        <taxon>Vertebrata</taxon>
        <taxon>Euteleostomi</taxon>
        <taxon>Archelosauria</taxon>
        <taxon>Archosauria</taxon>
        <taxon>Dinosauria</taxon>
        <taxon>Saurischia</taxon>
        <taxon>Theropoda</taxon>
        <taxon>Coelurosauria</taxon>
        <taxon>Aves</taxon>
        <taxon>Neognathae</taxon>
        <taxon>Neoaves</taxon>
        <taxon>Telluraves</taxon>
        <taxon>Australaves</taxon>
        <taxon>Passeriformes</taxon>
        <taxon>Sylvioidea</taxon>
        <taxon>Timaliidae</taxon>
        <taxon>Pteruthius</taxon>
    </lineage>
</organism>
<evidence type="ECO:0000313" key="9">
    <source>
        <dbReference type="EMBL" id="NXY01236.1"/>
    </source>
</evidence>
<dbReference type="GO" id="GO:0005654">
    <property type="term" value="C:nucleoplasm"/>
    <property type="evidence" value="ECO:0007669"/>
    <property type="project" value="TreeGrafter"/>
</dbReference>
<feature type="coiled-coil region" evidence="5">
    <location>
        <begin position="221"/>
        <end position="324"/>
    </location>
</feature>
<dbReference type="InterPro" id="IPR017907">
    <property type="entry name" value="Znf_RING_CS"/>
</dbReference>
<feature type="domain" description="B box-type" evidence="8">
    <location>
        <begin position="120"/>
        <end position="161"/>
    </location>
</feature>
<dbReference type="SUPFAM" id="SSF57850">
    <property type="entry name" value="RING/U-box"/>
    <property type="match status" value="1"/>
</dbReference>
<dbReference type="PANTHER" id="PTHR25462">
    <property type="entry name" value="BONUS, ISOFORM C-RELATED"/>
    <property type="match status" value="1"/>
</dbReference>
<dbReference type="Pfam" id="PF12126">
    <property type="entry name" value="PML_CC"/>
    <property type="match status" value="1"/>
</dbReference>
<dbReference type="OrthoDB" id="10250935at2759"/>
<dbReference type="Gene3D" id="3.30.160.60">
    <property type="entry name" value="Classic Zinc Finger"/>
    <property type="match status" value="1"/>
</dbReference>
<comment type="caution">
    <text evidence="9">The sequence shown here is derived from an EMBL/GenBank/DDBJ whole genome shotgun (WGS) entry which is preliminary data.</text>
</comment>
<dbReference type="AlphaFoldDB" id="A0A852MJZ9"/>
<dbReference type="InterPro" id="IPR013083">
    <property type="entry name" value="Znf_RING/FYVE/PHD"/>
</dbReference>
<dbReference type="SMART" id="SM00184">
    <property type="entry name" value="RING"/>
    <property type="match status" value="1"/>
</dbReference>
<dbReference type="Proteomes" id="UP000603297">
    <property type="component" value="Unassembled WGS sequence"/>
</dbReference>
<evidence type="ECO:0000256" key="5">
    <source>
        <dbReference type="SAM" id="Coils"/>
    </source>
</evidence>
<evidence type="ECO:0000259" key="7">
    <source>
        <dbReference type="PROSITE" id="PS50089"/>
    </source>
</evidence>
<dbReference type="GO" id="GO:0008630">
    <property type="term" value="P:intrinsic apoptotic signaling pathway in response to DNA damage"/>
    <property type="evidence" value="ECO:0007669"/>
    <property type="project" value="TreeGrafter"/>
</dbReference>
<evidence type="ECO:0000256" key="1">
    <source>
        <dbReference type="ARBA" id="ARBA00022723"/>
    </source>
</evidence>
<evidence type="ECO:0000256" key="2">
    <source>
        <dbReference type="ARBA" id="ARBA00022771"/>
    </source>
</evidence>
<dbReference type="EMBL" id="WEIY01000020">
    <property type="protein sequence ID" value="NXY01236.1"/>
    <property type="molecule type" value="Genomic_DNA"/>
</dbReference>
<protein>
    <submittedName>
        <fullName evidence="9">PML protein</fullName>
    </submittedName>
</protein>
<evidence type="ECO:0000256" key="6">
    <source>
        <dbReference type="SAM" id="MobiDB-lite"/>
    </source>
</evidence>
<keyword evidence="1" id="KW-0479">Metal-binding</keyword>
<keyword evidence="10" id="KW-1185">Reference proteome</keyword>
<evidence type="ECO:0000256" key="3">
    <source>
        <dbReference type="ARBA" id="ARBA00022833"/>
    </source>
</evidence>
<feature type="region of interest" description="Disordered" evidence="6">
    <location>
        <begin position="1"/>
        <end position="42"/>
    </location>
</feature>
<dbReference type="Gene3D" id="3.30.40.10">
    <property type="entry name" value="Zinc/RING finger domain, C3HC4 (zinc finger)"/>
    <property type="match status" value="1"/>
</dbReference>
<gene>
    <name evidence="9" type="primary">Pml</name>
    <name evidence="9" type="ORF">PTEMEL_R00070</name>
</gene>
<dbReference type="InterPro" id="IPR047153">
    <property type="entry name" value="TRIM45/56/19-like"/>
</dbReference>